<dbReference type="RefSeq" id="WP_274491870.1">
    <property type="nucleotide sequence ID" value="NZ_CP118166.1"/>
</dbReference>
<dbReference type="KEGG" id="hfl:PUV54_08930"/>
<dbReference type="AlphaFoldDB" id="A0AAE9ZBF3"/>
<reference evidence="1" key="1">
    <citation type="submission" date="2023-02" db="EMBL/GenBank/DDBJ databases">
        <title>Genome sequence of Hyphococcus flavus.</title>
        <authorList>
            <person name="Rong J.-C."/>
            <person name="Zhao Q."/>
            <person name="Yi M."/>
            <person name="Wu J.-Y."/>
        </authorList>
    </citation>
    <scope>NUCLEOTIDE SEQUENCE</scope>
    <source>
        <strain evidence="1">MCCC 1K03223</strain>
    </source>
</reference>
<protein>
    <submittedName>
        <fullName evidence="1">Uncharacterized protein</fullName>
    </submittedName>
</protein>
<evidence type="ECO:0000313" key="2">
    <source>
        <dbReference type="Proteomes" id="UP001214043"/>
    </source>
</evidence>
<dbReference type="PROSITE" id="PS51257">
    <property type="entry name" value="PROKAR_LIPOPROTEIN"/>
    <property type="match status" value="1"/>
</dbReference>
<keyword evidence="2" id="KW-1185">Reference proteome</keyword>
<accession>A0AAE9ZBF3</accession>
<name>A0AAE9ZBF3_9PROT</name>
<dbReference type="SUPFAM" id="SSF160574">
    <property type="entry name" value="BT0923-like"/>
    <property type="match status" value="1"/>
</dbReference>
<gene>
    <name evidence="1" type="ORF">PUV54_08930</name>
</gene>
<sequence>MKSSALFFTAFIFSVSCGQTGNSSDNESIQGEIGSSLTDKSEVTIDDLPSNVLAVAQATRPNVTFTEAEKEIRNGKTYYDVGGVDENNLEIELDIMEDGASWRVVEIQRDISFVKTPESVRTVLLEYAPGISPDRIIESDQTDGVIIYEFFTRSETGEETKHEVKLENGLAEFLEQEWEH</sequence>
<organism evidence="1 2">
    <name type="scientific">Hyphococcus flavus</name>
    <dbReference type="NCBI Taxonomy" id="1866326"/>
    <lineage>
        <taxon>Bacteria</taxon>
        <taxon>Pseudomonadati</taxon>
        <taxon>Pseudomonadota</taxon>
        <taxon>Alphaproteobacteria</taxon>
        <taxon>Parvularculales</taxon>
        <taxon>Parvularculaceae</taxon>
        <taxon>Hyphococcus</taxon>
    </lineage>
</organism>
<dbReference type="Proteomes" id="UP001214043">
    <property type="component" value="Chromosome"/>
</dbReference>
<proteinExistence type="predicted"/>
<dbReference type="EMBL" id="CP118166">
    <property type="protein sequence ID" value="WDI30080.1"/>
    <property type="molecule type" value="Genomic_DNA"/>
</dbReference>
<evidence type="ECO:0000313" key="1">
    <source>
        <dbReference type="EMBL" id="WDI30080.1"/>
    </source>
</evidence>